<keyword evidence="1" id="KW-0472">Membrane</keyword>
<evidence type="ECO:0000313" key="2">
    <source>
        <dbReference type="EMBL" id="RZF60535.1"/>
    </source>
</evidence>
<gene>
    <name evidence="2" type="ORF">EWE75_22540</name>
</gene>
<keyword evidence="1" id="KW-0812">Transmembrane</keyword>
<dbReference type="RefSeq" id="WP_130160320.1">
    <property type="nucleotide sequence ID" value="NZ_SGIS01000065.1"/>
</dbReference>
<dbReference type="Proteomes" id="UP000292085">
    <property type="component" value="Unassembled WGS sequence"/>
</dbReference>
<feature type="transmembrane region" description="Helical" evidence="1">
    <location>
        <begin position="6"/>
        <end position="25"/>
    </location>
</feature>
<organism evidence="2 3">
    <name type="scientific">Sphingomonas populi</name>
    <dbReference type="NCBI Taxonomy" id="2484750"/>
    <lineage>
        <taxon>Bacteria</taxon>
        <taxon>Pseudomonadati</taxon>
        <taxon>Pseudomonadota</taxon>
        <taxon>Alphaproteobacteria</taxon>
        <taxon>Sphingomonadales</taxon>
        <taxon>Sphingomonadaceae</taxon>
        <taxon>Sphingomonas</taxon>
    </lineage>
</organism>
<reference evidence="2 3" key="1">
    <citation type="submission" date="2019-02" db="EMBL/GenBank/DDBJ databases">
        <authorList>
            <person name="Li Y."/>
        </authorList>
    </citation>
    <scope>NUCLEOTIDE SEQUENCE [LARGE SCALE GENOMIC DNA]</scope>
    <source>
        <strain evidence="2 3">3-7</strain>
    </source>
</reference>
<evidence type="ECO:0000313" key="3">
    <source>
        <dbReference type="Proteomes" id="UP000292085"/>
    </source>
</evidence>
<proteinExistence type="predicted"/>
<keyword evidence="3" id="KW-1185">Reference proteome</keyword>
<feature type="transmembrane region" description="Helical" evidence="1">
    <location>
        <begin position="32"/>
        <end position="51"/>
    </location>
</feature>
<keyword evidence="1" id="KW-1133">Transmembrane helix</keyword>
<accession>A0A4Q6XM05</accession>
<dbReference type="OrthoDB" id="7587518at2"/>
<feature type="transmembrane region" description="Helical" evidence="1">
    <location>
        <begin position="57"/>
        <end position="75"/>
    </location>
</feature>
<evidence type="ECO:0000256" key="1">
    <source>
        <dbReference type="SAM" id="Phobius"/>
    </source>
</evidence>
<name>A0A4Q6XM05_9SPHN</name>
<comment type="caution">
    <text evidence="2">The sequence shown here is derived from an EMBL/GenBank/DDBJ whole genome shotgun (WGS) entry which is preliminary data.</text>
</comment>
<protein>
    <submittedName>
        <fullName evidence="2">Uncharacterized protein</fullName>
    </submittedName>
</protein>
<dbReference type="AlphaFoldDB" id="A0A4Q6XM05"/>
<sequence length="85" mass="8989">MMVDDVLSLAAVLGGVIVIVFMVMLSKRLPPLARFAIVGSAFGLFTASRYIEVDHSAGAIIWAAGFGVLMMTIAVQHLRAFPPAA</sequence>
<dbReference type="EMBL" id="SGIS01000065">
    <property type="protein sequence ID" value="RZF60535.1"/>
    <property type="molecule type" value="Genomic_DNA"/>
</dbReference>